<evidence type="ECO:0000256" key="1">
    <source>
        <dbReference type="ARBA" id="ARBA00022729"/>
    </source>
</evidence>
<sequence>MALGDDGYFKPNDPLTRAQFGALMYRAMNR</sequence>
<dbReference type="EMBL" id="SZPU01000067">
    <property type="protein sequence ID" value="TKI63616.1"/>
    <property type="molecule type" value="Genomic_DNA"/>
</dbReference>
<comment type="caution">
    <text evidence="3">The sequence shown here is derived from an EMBL/GenBank/DDBJ whole genome shotgun (WGS) entry which is preliminary data.</text>
</comment>
<dbReference type="Proteomes" id="UP000308744">
    <property type="component" value="Unassembled WGS sequence"/>
</dbReference>
<feature type="domain" description="SLH" evidence="2">
    <location>
        <begin position="1"/>
        <end position="30"/>
    </location>
</feature>
<evidence type="ECO:0000259" key="2">
    <source>
        <dbReference type="PROSITE" id="PS51272"/>
    </source>
</evidence>
<dbReference type="RefSeq" id="WP_107894296.1">
    <property type="nucleotide sequence ID" value="NZ_PYWM01000002.1"/>
</dbReference>
<dbReference type="Pfam" id="PF00395">
    <property type="entry name" value="SLH"/>
    <property type="match status" value="1"/>
</dbReference>
<proteinExistence type="predicted"/>
<reference evidence="3 4" key="1">
    <citation type="submission" date="2019-04" db="EMBL/GenBank/DDBJ databases">
        <title>Lysinibacillus genome sequencing.</title>
        <authorList>
            <person name="Dunlap C."/>
        </authorList>
    </citation>
    <scope>NUCLEOTIDE SEQUENCE [LARGE SCALE GENOMIC DNA]</scope>
    <source>
        <strain evidence="3 4">CCTCC AB 2010389</strain>
    </source>
</reference>
<keyword evidence="1" id="KW-0732">Signal</keyword>
<dbReference type="InterPro" id="IPR001119">
    <property type="entry name" value="SLH_dom"/>
</dbReference>
<evidence type="ECO:0000313" key="4">
    <source>
        <dbReference type="Proteomes" id="UP000308744"/>
    </source>
</evidence>
<organism evidence="3 4">
    <name type="scientific">Lysinibacillus mangiferihumi</name>
    <dbReference type="NCBI Taxonomy" id="1130819"/>
    <lineage>
        <taxon>Bacteria</taxon>
        <taxon>Bacillati</taxon>
        <taxon>Bacillota</taxon>
        <taxon>Bacilli</taxon>
        <taxon>Bacillales</taxon>
        <taxon>Bacillaceae</taxon>
        <taxon>Lysinibacillus</taxon>
    </lineage>
</organism>
<accession>A0A4U2YQC1</accession>
<evidence type="ECO:0000313" key="3">
    <source>
        <dbReference type="EMBL" id="TKI63616.1"/>
    </source>
</evidence>
<protein>
    <submittedName>
        <fullName evidence="3">S-layer homology domain-containing protein</fullName>
    </submittedName>
</protein>
<keyword evidence="4" id="KW-1185">Reference proteome</keyword>
<gene>
    <name evidence="3" type="ORF">FC756_17865</name>
</gene>
<dbReference type="AlphaFoldDB" id="A0A4U2YQC1"/>
<name>A0A4U2YQC1_9BACI</name>
<dbReference type="PROSITE" id="PS51272">
    <property type="entry name" value="SLH"/>
    <property type="match status" value="1"/>
</dbReference>